<evidence type="ECO:0000259" key="9">
    <source>
        <dbReference type="PROSITE" id="PS51379"/>
    </source>
</evidence>
<feature type="domain" description="4Fe-4S ferredoxin-type" evidence="9">
    <location>
        <begin position="601"/>
        <end position="630"/>
    </location>
</feature>
<keyword evidence="8" id="KW-1133">Transmembrane helix</keyword>
<evidence type="ECO:0000256" key="8">
    <source>
        <dbReference type="SAM" id="Phobius"/>
    </source>
</evidence>
<dbReference type="Pfam" id="PF13237">
    <property type="entry name" value="Fer4_10"/>
    <property type="match status" value="1"/>
</dbReference>
<keyword evidence="1" id="KW-0813">Transport</keyword>
<dbReference type="PROSITE" id="PS51379">
    <property type="entry name" value="4FE4S_FER_2"/>
    <property type="match status" value="2"/>
</dbReference>
<dbReference type="PANTHER" id="PTHR30176:SF3">
    <property type="entry name" value="FERREDOXIN-TYPE PROTEIN NAPH"/>
    <property type="match status" value="1"/>
</dbReference>
<evidence type="ECO:0000313" key="11">
    <source>
        <dbReference type="Proteomes" id="UP000837803"/>
    </source>
</evidence>
<dbReference type="EMBL" id="CAKLPZ010000002">
    <property type="protein sequence ID" value="CAH1001190.1"/>
    <property type="molecule type" value="Genomic_DNA"/>
</dbReference>
<evidence type="ECO:0000256" key="5">
    <source>
        <dbReference type="ARBA" id="ARBA00023004"/>
    </source>
</evidence>
<feature type="transmembrane region" description="Helical" evidence="8">
    <location>
        <begin position="370"/>
        <end position="391"/>
    </location>
</feature>
<evidence type="ECO:0000256" key="6">
    <source>
        <dbReference type="ARBA" id="ARBA00023014"/>
    </source>
</evidence>
<dbReference type="InterPro" id="IPR017896">
    <property type="entry name" value="4Fe4S_Fe-S-bd"/>
</dbReference>
<evidence type="ECO:0000256" key="7">
    <source>
        <dbReference type="SAM" id="MobiDB-lite"/>
    </source>
</evidence>
<gene>
    <name evidence="10" type="ORF">LEM8419_02088</name>
</gene>
<evidence type="ECO:0000256" key="1">
    <source>
        <dbReference type="ARBA" id="ARBA00022448"/>
    </source>
</evidence>
<feature type="transmembrane region" description="Helical" evidence="8">
    <location>
        <begin position="184"/>
        <end position="207"/>
    </location>
</feature>
<evidence type="ECO:0000256" key="2">
    <source>
        <dbReference type="ARBA" id="ARBA00022485"/>
    </source>
</evidence>
<dbReference type="Proteomes" id="UP000837803">
    <property type="component" value="Unassembled WGS sequence"/>
</dbReference>
<feature type="domain" description="4Fe-4S ferredoxin-type" evidence="9">
    <location>
        <begin position="570"/>
        <end position="598"/>
    </location>
</feature>
<keyword evidence="3" id="KW-0479">Metal-binding</keyword>
<keyword evidence="5" id="KW-0408">Iron</keyword>
<feature type="compositionally biased region" description="Low complexity" evidence="7">
    <location>
        <begin position="57"/>
        <end position="73"/>
    </location>
</feature>
<evidence type="ECO:0000256" key="3">
    <source>
        <dbReference type="ARBA" id="ARBA00022723"/>
    </source>
</evidence>
<dbReference type="PANTHER" id="PTHR30176">
    <property type="entry name" value="FERREDOXIN-TYPE PROTEIN NAPH"/>
    <property type="match status" value="1"/>
</dbReference>
<feature type="transmembrane region" description="Helical" evidence="8">
    <location>
        <begin position="485"/>
        <end position="503"/>
    </location>
</feature>
<protein>
    <recommendedName>
        <fullName evidence="9">4Fe-4S ferredoxin-type domain-containing protein</fullName>
    </recommendedName>
</protein>
<feature type="transmembrane region" description="Helical" evidence="8">
    <location>
        <begin position="523"/>
        <end position="543"/>
    </location>
</feature>
<feature type="transmembrane region" description="Helical" evidence="8">
    <location>
        <begin position="420"/>
        <end position="443"/>
    </location>
</feature>
<feature type="transmembrane region" description="Helical" evidence="8">
    <location>
        <begin position="338"/>
        <end position="358"/>
    </location>
</feature>
<keyword evidence="8" id="KW-0472">Membrane</keyword>
<dbReference type="InterPro" id="IPR051684">
    <property type="entry name" value="Electron_Trans/Redox"/>
</dbReference>
<keyword evidence="4" id="KW-0249">Electron transport</keyword>
<feature type="transmembrane region" description="Helical" evidence="8">
    <location>
        <begin position="254"/>
        <end position="278"/>
    </location>
</feature>
<keyword evidence="2" id="KW-0004">4Fe-4S</keyword>
<keyword evidence="6" id="KW-0411">Iron-sulfur</keyword>
<evidence type="ECO:0000313" key="10">
    <source>
        <dbReference type="EMBL" id="CAH1001190.1"/>
    </source>
</evidence>
<proteinExistence type="predicted"/>
<dbReference type="Pfam" id="PF12801">
    <property type="entry name" value="Fer4_5"/>
    <property type="match status" value="2"/>
</dbReference>
<keyword evidence="8" id="KW-0812">Transmembrane</keyword>
<dbReference type="Gene3D" id="3.30.70.20">
    <property type="match status" value="1"/>
</dbReference>
<accession>A0ABN8F2J0</accession>
<comment type="caution">
    <text evidence="10">The sequence shown here is derived from an EMBL/GenBank/DDBJ whole genome shotgun (WGS) entry which is preliminary data.</text>
</comment>
<feature type="region of interest" description="Disordered" evidence="7">
    <location>
        <begin position="49"/>
        <end position="84"/>
    </location>
</feature>
<dbReference type="PROSITE" id="PS00198">
    <property type="entry name" value="4FE4S_FER_1"/>
    <property type="match status" value="1"/>
</dbReference>
<evidence type="ECO:0000256" key="4">
    <source>
        <dbReference type="ARBA" id="ARBA00022982"/>
    </source>
</evidence>
<name>A0ABN8F2J0_9BACT</name>
<keyword evidence="11" id="KW-1185">Reference proteome</keyword>
<dbReference type="SUPFAM" id="SSF54862">
    <property type="entry name" value="4Fe-4S ferredoxins"/>
    <property type="match status" value="1"/>
</dbReference>
<reference evidence="10" key="1">
    <citation type="submission" date="2021-12" db="EMBL/GenBank/DDBJ databases">
        <authorList>
            <person name="Rodrigo-Torres L."/>
            <person name="Arahal R. D."/>
            <person name="Lucena T."/>
        </authorList>
    </citation>
    <scope>NUCLEOTIDE SEQUENCE</scope>
    <source>
        <strain evidence="10">CECT 8419</strain>
    </source>
</reference>
<dbReference type="InterPro" id="IPR017900">
    <property type="entry name" value="4Fe4S_Fe_S_CS"/>
</dbReference>
<organism evidence="10 11">
    <name type="scientific">Neolewinella maritima</name>
    <dbReference type="NCBI Taxonomy" id="1383882"/>
    <lineage>
        <taxon>Bacteria</taxon>
        <taxon>Pseudomonadati</taxon>
        <taxon>Bacteroidota</taxon>
        <taxon>Saprospiria</taxon>
        <taxon>Saprospirales</taxon>
        <taxon>Lewinellaceae</taxon>
        <taxon>Neolewinella</taxon>
    </lineage>
</organism>
<sequence length="656" mass="71430">MPSKSTPKSSLQYIGLGLFCLALLVFAGMLAVETYQLSEEDLIAAVAPNPDAQPAPEASAEAGGVSAGSSGESTPESAEDSAPDPKAQLLYEVQGPAFREAGRQLGLIDQPFGSSFSFADKVDDVRAAAKVAVDERVDQLKADGALPEGVSEWDIRLSDPVYFQDKVAALTAAAERGPVKDSPLLFLGLTIGLGLLGGLLYILPKFATHPGIKNDHLFHSPLTKGLNLGWRSGILGLTIVGVLLYGIRYMAGDYFWPAVTAGIAVLIIGLVLFVQHSFGREARDAGPEGLSAYLGILGGTYLIGFYVLLYWAPQHVTPWVTMVNPVKQGIFGGMASQWFLYGLLYTIIILVMGVRMISKYRHNKYQIVRTLSVMFFQTAFAFLIPEILGALNKPQQDLKNIWPLDYDFFFGWQLEQFQSAGALGTFMLVWGIVLVIIGVPLMVHLVGKRWYCSWVCGCGGLAETMGDPWRQLSDKSLRAWKFERWIIHGVLVAAVLMTALTLYTYFSGSGELFGFETWKVQKWYGFLIGAGFAGVVGTGFYPLMGNRVWCRFGCPLAAYLGLVQRFQSRFRITTNGGQCISCGNCSTHCEMGIDVRAYAQKGQDIVRASCVGCGVCAAVCPRGVLRLENSSEDAGYRTVPERVIHVSEEAGVVLMD</sequence>
<feature type="transmembrane region" description="Helical" evidence="8">
    <location>
        <begin position="228"/>
        <end position="248"/>
    </location>
</feature>
<feature type="transmembrane region" description="Helical" evidence="8">
    <location>
        <begin position="290"/>
        <end position="312"/>
    </location>
</feature>